<dbReference type="Gene3D" id="3.90.550.10">
    <property type="entry name" value="Spore Coat Polysaccharide Biosynthesis Protein SpsA, Chain A"/>
    <property type="match status" value="1"/>
</dbReference>
<keyword evidence="1" id="KW-0472">Membrane</keyword>
<organism evidence="3 4">
    <name type="scientific">Parapedobacter defluvii</name>
    <dbReference type="NCBI Taxonomy" id="2045106"/>
    <lineage>
        <taxon>Bacteria</taxon>
        <taxon>Pseudomonadati</taxon>
        <taxon>Bacteroidota</taxon>
        <taxon>Sphingobacteriia</taxon>
        <taxon>Sphingobacteriales</taxon>
        <taxon>Sphingobacteriaceae</taxon>
        <taxon>Parapedobacter</taxon>
    </lineage>
</organism>
<proteinExistence type="predicted"/>
<protein>
    <submittedName>
        <fullName evidence="3">Glycosyl transferase</fullName>
    </submittedName>
</protein>
<dbReference type="GO" id="GO:0016740">
    <property type="term" value="F:transferase activity"/>
    <property type="evidence" value="ECO:0007669"/>
    <property type="project" value="UniProtKB-KW"/>
</dbReference>
<keyword evidence="1" id="KW-1133">Transmembrane helix</keyword>
<keyword evidence="3" id="KW-0808">Transferase</keyword>
<accession>A0ABQ1MPJ1</accession>
<dbReference type="EMBL" id="BMIK01000017">
    <property type="protein sequence ID" value="GGC41968.1"/>
    <property type="molecule type" value="Genomic_DNA"/>
</dbReference>
<reference evidence="4" key="1">
    <citation type="journal article" date="2019" name="Int. J. Syst. Evol. Microbiol.">
        <title>The Global Catalogue of Microorganisms (GCM) 10K type strain sequencing project: providing services to taxonomists for standard genome sequencing and annotation.</title>
        <authorList>
            <consortium name="The Broad Institute Genomics Platform"/>
            <consortium name="The Broad Institute Genome Sequencing Center for Infectious Disease"/>
            <person name="Wu L."/>
            <person name="Ma J."/>
        </authorList>
    </citation>
    <scope>NUCLEOTIDE SEQUENCE [LARGE SCALE GENOMIC DNA]</scope>
    <source>
        <strain evidence="4">CGMCC 1.15342</strain>
    </source>
</reference>
<dbReference type="SUPFAM" id="SSF53448">
    <property type="entry name" value="Nucleotide-diphospho-sugar transferases"/>
    <property type="match status" value="1"/>
</dbReference>
<dbReference type="Proteomes" id="UP000597338">
    <property type="component" value="Unassembled WGS sequence"/>
</dbReference>
<feature type="domain" description="Glycosyltransferase 2-like" evidence="2">
    <location>
        <begin position="4"/>
        <end position="168"/>
    </location>
</feature>
<dbReference type="InterPro" id="IPR001173">
    <property type="entry name" value="Glyco_trans_2-like"/>
</dbReference>
<evidence type="ECO:0000313" key="4">
    <source>
        <dbReference type="Proteomes" id="UP000597338"/>
    </source>
</evidence>
<dbReference type="RefSeq" id="WP_188753012.1">
    <property type="nucleotide sequence ID" value="NZ_BMIK01000017.1"/>
</dbReference>
<dbReference type="Pfam" id="PF00535">
    <property type="entry name" value="Glycos_transf_2"/>
    <property type="match status" value="1"/>
</dbReference>
<feature type="transmembrane region" description="Helical" evidence="1">
    <location>
        <begin position="285"/>
        <end position="307"/>
    </location>
</feature>
<gene>
    <name evidence="3" type="ORF">GCM10011386_37630</name>
</gene>
<evidence type="ECO:0000313" key="3">
    <source>
        <dbReference type="EMBL" id="GGC41968.1"/>
    </source>
</evidence>
<dbReference type="InterPro" id="IPR029044">
    <property type="entry name" value="Nucleotide-diphossugar_trans"/>
</dbReference>
<keyword evidence="1" id="KW-0812">Transmembrane</keyword>
<keyword evidence="4" id="KW-1185">Reference proteome</keyword>
<feature type="transmembrane region" description="Helical" evidence="1">
    <location>
        <begin position="238"/>
        <end position="265"/>
    </location>
</feature>
<dbReference type="PANTHER" id="PTHR22916:SF64">
    <property type="entry name" value="TRANSFERASE, PUTATIVE-RELATED"/>
    <property type="match status" value="1"/>
</dbReference>
<evidence type="ECO:0000259" key="2">
    <source>
        <dbReference type="Pfam" id="PF00535"/>
    </source>
</evidence>
<sequence>MQLSIIVPVFNRPLEINDLLGSLSDQTDTDFEVLIVEDGSSDRCEPEVDVFKAKLNVKYIYKENSDPGQARNMGSELSTGDYLVFLDSDCVLPSHYVQTVKQSLSRDYSDAFGGPDRAKEDFTPLQRAINYSMTSFFTTGGIRGGGERLEKFHPRSFNMGYSREVYEKTGGFSAMRFGEDIDMSIRIIRLGFRTRLIREAYVYHKSRADLRRFFKQVYNSGIARINLYRRHPHSLKMVHCAPAVFTLGVALITIMSLFVSPYFLLPLLFHAAFTLLDATLRNRSVLIGLLAVVASYVQLLGYGLGFIHASVLRIMFRHAEFSLFQRSFYN</sequence>
<evidence type="ECO:0000256" key="1">
    <source>
        <dbReference type="SAM" id="Phobius"/>
    </source>
</evidence>
<comment type="caution">
    <text evidence="3">The sequence shown here is derived from an EMBL/GenBank/DDBJ whole genome shotgun (WGS) entry which is preliminary data.</text>
</comment>
<dbReference type="PANTHER" id="PTHR22916">
    <property type="entry name" value="GLYCOSYLTRANSFERASE"/>
    <property type="match status" value="1"/>
</dbReference>
<name>A0ABQ1MPJ1_9SPHI</name>